<accession>A0A9E8HLK8</accession>
<proteinExistence type="predicted"/>
<dbReference type="RefSeq" id="WP_251810024.1">
    <property type="nucleotide sequence ID" value="NZ_CP101527.1"/>
</dbReference>
<keyword evidence="1" id="KW-0732">Signal</keyword>
<keyword evidence="3" id="KW-1185">Reference proteome</keyword>
<dbReference type="PANTHER" id="PTHR36573:SF1">
    <property type="entry name" value="INTERMEMBRANE PHOSPHOLIPID TRANSPORT SYSTEM BINDING PROTEIN MLAC"/>
    <property type="match status" value="1"/>
</dbReference>
<dbReference type="EMBL" id="CP101527">
    <property type="protein sequence ID" value="UZW76830.1"/>
    <property type="molecule type" value="Genomic_DNA"/>
</dbReference>
<evidence type="ECO:0000313" key="2">
    <source>
        <dbReference type="EMBL" id="UZW76830.1"/>
    </source>
</evidence>
<feature type="chain" id="PRO_5038518408" evidence="1">
    <location>
        <begin position="22"/>
        <end position="213"/>
    </location>
</feature>
<reference evidence="2" key="1">
    <citation type="submission" date="2022-07" db="EMBL/GenBank/DDBJ databases">
        <title>Alkalimarinus sp. nov., isolated from gut of a Alitta virens.</title>
        <authorList>
            <person name="Yang A.I."/>
            <person name="Shin N.-R."/>
        </authorList>
    </citation>
    <scope>NUCLEOTIDE SEQUENCE</scope>
    <source>
        <strain evidence="2">FA028</strain>
    </source>
</reference>
<dbReference type="AlphaFoldDB" id="A0A9E8HLK8"/>
<dbReference type="Pfam" id="PF05494">
    <property type="entry name" value="MlaC"/>
    <property type="match status" value="1"/>
</dbReference>
<dbReference type="InterPro" id="IPR042245">
    <property type="entry name" value="Tgt2/MlaC_sf"/>
</dbReference>
<evidence type="ECO:0000256" key="1">
    <source>
        <dbReference type="SAM" id="SignalP"/>
    </source>
</evidence>
<dbReference type="KEGG" id="asem:NNL22_10515"/>
<evidence type="ECO:0000313" key="3">
    <source>
        <dbReference type="Proteomes" id="UP001164472"/>
    </source>
</evidence>
<dbReference type="PANTHER" id="PTHR36573">
    <property type="entry name" value="INTERMEMBRANE PHOSPHOLIPID TRANSPORT SYSTEM BINDING PROTEIN MLAC"/>
    <property type="match status" value="1"/>
</dbReference>
<sequence>MMLSRYWVLMLAVFAFSTVEASSVEDEVRKVVVDSTAQLVEKLNQEKATYAENPERFYSEMDAALSELVDFKRIAARVMGKNARKASKDQRARFLDSFKQSLYVAYSKALVESGAFEITVEGVQVNPRSDKKASVNLVVTSASGNHYPVVYSMNYGKNELWMLENVIVNGVNVGLAFRDRFSQEMRQQQGDIDKVIANWSAQIDVESEDVAVQ</sequence>
<feature type="signal peptide" evidence="1">
    <location>
        <begin position="1"/>
        <end position="21"/>
    </location>
</feature>
<protein>
    <submittedName>
        <fullName evidence="2">ABC transporter substrate-binding protein</fullName>
    </submittedName>
</protein>
<organism evidence="2 3">
    <name type="scientific">Alkalimarinus sediminis</name>
    <dbReference type="NCBI Taxonomy" id="1632866"/>
    <lineage>
        <taxon>Bacteria</taxon>
        <taxon>Pseudomonadati</taxon>
        <taxon>Pseudomonadota</taxon>
        <taxon>Gammaproteobacteria</taxon>
        <taxon>Alteromonadales</taxon>
        <taxon>Alteromonadaceae</taxon>
        <taxon>Alkalimarinus</taxon>
    </lineage>
</organism>
<dbReference type="Proteomes" id="UP001164472">
    <property type="component" value="Chromosome"/>
</dbReference>
<dbReference type="PIRSF" id="PIRSF004649">
    <property type="entry name" value="MlaC"/>
    <property type="match status" value="1"/>
</dbReference>
<dbReference type="InterPro" id="IPR008869">
    <property type="entry name" value="MlaC/ttg2D"/>
</dbReference>
<gene>
    <name evidence="2" type="ORF">NNL22_10515</name>
</gene>
<dbReference type="Gene3D" id="3.10.450.710">
    <property type="entry name" value="Tgt2/MlaC"/>
    <property type="match status" value="1"/>
</dbReference>
<name>A0A9E8HLK8_9ALTE</name>